<dbReference type="InterPro" id="IPR000306">
    <property type="entry name" value="Znf_FYVE"/>
</dbReference>
<dbReference type="GO" id="GO:0008289">
    <property type="term" value="F:lipid binding"/>
    <property type="evidence" value="ECO:0007669"/>
    <property type="project" value="InterPro"/>
</dbReference>
<keyword evidence="3" id="KW-0862">Zinc</keyword>
<keyword evidence="1" id="KW-0479">Metal-binding</keyword>
<feature type="domain" description="START" evidence="6">
    <location>
        <begin position="144"/>
        <end position="227"/>
    </location>
</feature>
<evidence type="ECO:0000256" key="2">
    <source>
        <dbReference type="ARBA" id="ARBA00022771"/>
    </source>
</evidence>
<dbReference type="PANTHER" id="PTHR13510:SF44">
    <property type="entry name" value="RABENOSYN-5"/>
    <property type="match status" value="1"/>
</dbReference>
<dbReference type="VEuPathDB" id="FungiDB:SPRG_06378"/>
<dbReference type="InterPro" id="IPR011011">
    <property type="entry name" value="Znf_FYVE_PHD"/>
</dbReference>
<dbReference type="CDD" id="cd00065">
    <property type="entry name" value="FYVE_like_SF"/>
    <property type="match status" value="1"/>
</dbReference>
<evidence type="ECO:0000256" key="4">
    <source>
        <dbReference type="PROSITE-ProRule" id="PRU00091"/>
    </source>
</evidence>
<protein>
    <recommendedName>
        <fullName evidence="9">FYVE-type domain-containing protein</fullName>
    </recommendedName>
</protein>
<dbReference type="Gene3D" id="3.30.530.20">
    <property type="match status" value="1"/>
</dbReference>
<dbReference type="OrthoDB" id="63958at2759"/>
<evidence type="ECO:0000313" key="8">
    <source>
        <dbReference type="Proteomes" id="UP000030745"/>
    </source>
</evidence>
<dbReference type="InterPro" id="IPR002913">
    <property type="entry name" value="START_lipid-bd_dom"/>
</dbReference>
<dbReference type="Pfam" id="PF01363">
    <property type="entry name" value="FYVE"/>
    <property type="match status" value="1"/>
</dbReference>
<dbReference type="InterPro" id="IPR023393">
    <property type="entry name" value="START-like_dom_sf"/>
</dbReference>
<dbReference type="InterPro" id="IPR052727">
    <property type="entry name" value="Rab4/Rab5_effector"/>
</dbReference>
<keyword evidence="8" id="KW-1185">Reference proteome</keyword>
<dbReference type="GeneID" id="24128727"/>
<dbReference type="GO" id="GO:0008270">
    <property type="term" value="F:zinc ion binding"/>
    <property type="evidence" value="ECO:0007669"/>
    <property type="project" value="UniProtKB-KW"/>
</dbReference>
<dbReference type="Proteomes" id="UP000030745">
    <property type="component" value="Unassembled WGS sequence"/>
</dbReference>
<dbReference type="Gene3D" id="3.30.40.10">
    <property type="entry name" value="Zinc/RING finger domain, C3HC4 (zinc finger)"/>
    <property type="match status" value="1"/>
</dbReference>
<reference evidence="7 8" key="1">
    <citation type="journal article" date="2013" name="PLoS Genet.">
        <title>Distinctive expansion of potential virulence genes in the genome of the oomycete fish pathogen Saprolegnia parasitica.</title>
        <authorList>
            <person name="Jiang R.H."/>
            <person name="de Bruijn I."/>
            <person name="Haas B.J."/>
            <person name="Belmonte R."/>
            <person name="Lobach L."/>
            <person name="Christie J."/>
            <person name="van den Ackerveken G."/>
            <person name="Bottin A."/>
            <person name="Bulone V."/>
            <person name="Diaz-Moreno S.M."/>
            <person name="Dumas B."/>
            <person name="Fan L."/>
            <person name="Gaulin E."/>
            <person name="Govers F."/>
            <person name="Grenville-Briggs L.J."/>
            <person name="Horner N.R."/>
            <person name="Levin J.Z."/>
            <person name="Mammella M."/>
            <person name="Meijer H.J."/>
            <person name="Morris P."/>
            <person name="Nusbaum C."/>
            <person name="Oome S."/>
            <person name="Phillips A.J."/>
            <person name="van Rooyen D."/>
            <person name="Rzeszutek E."/>
            <person name="Saraiva M."/>
            <person name="Secombes C.J."/>
            <person name="Seidl M.F."/>
            <person name="Snel B."/>
            <person name="Stassen J.H."/>
            <person name="Sykes S."/>
            <person name="Tripathy S."/>
            <person name="van den Berg H."/>
            <person name="Vega-Arreguin J.C."/>
            <person name="Wawra S."/>
            <person name="Young S.K."/>
            <person name="Zeng Q."/>
            <person name="Dieguez-Uribeondo J."/>
            <person name="Russ C."/>
            <person name="Tyler B.M."/>
            <person name="van West P."/>
        </authorList>
    </citation>
    <scope>NUCLEOTIDE SEQUENCE [LARGE SCALE GENOMIC DNA]</scope>
    <source>
        <strain evidence="7 8">CBS 223.65</strain>
    </source>
</reference>
<feature type="domain" description="FYVE-type" evidence="5">
    <location>
        <begin position="267"/>
        <end position="324"/>
    </location>
</feature>
<dbReference type="OMA" id="KWTACAS"/>
<organism evidence="7 8">
    <name type="scientific">Saprolegnia parasitica (strain CBS 223.65)</name>
    <dbReference type="NCBI Taxonomy" id="695850"/>
    <lineage>
        <taxon>Eukaryota</taxon>
        <taxon>Sar</taxon>
        <taxon>Stramenopiles</taxon>
        <taxon>Oomycota</taxon>
        <taxon>Saprolegniomycetes</taxon>
        <taxon>Saprolegniales</taxon>
        <taxon>Saprolegniaceae</taxon>
        <taxon>Saprolegnia</taxon>
    </lineage>
</organism>
<dbReference type="SUPFAM" id="SSF55961">
    <property type="entry name" value="Bet v1-like"/>
    <property type="match status" value="1"/>
</dbReference>
<evidence type="ECO:0000256" key="1">
    <source>
        <dbReference type="ARBA" id="ARBA00022723"/>
    </source>
</evidence>
<dbReference type="SMART" id="SM00064">
    <property type="entry name" value="FYVE"/>
    <property type="match status" value="1"/>
</dbReference>
<dbReference type="SUPFAM" id="SSF57903">
    <property type="entry name" value="FYVE/PHD zinc finger"/>
    <property type="match status" value="1"/>
</dbReference>
<keyword evidence="2 4" id="KW-0863">Zinc-finger</keyword>
<evidence type="ECO:0000313" key="7">
    <source>
        <dbReference type="EMBL" id="KDO28520.1"/>
    </source>
</evidence>
<dbReference type="PANTHER" id="PTHR13510">
    <property type="entry name" value="FYVE-FINGER-CONTAINING RAB5 EFFECTOR PROTEIN RABENOSYN-5-RELATED"/>
    <property type="match status" value="1"/>
</dbReference>
<dbReference type="AlphaFoldDB" id="A0A067CH57"/>
<dbReference type="PROSITE" id="PS50848">
    <property type="entry name" value="START"/>
    <property type="match status" value="1"/>
</dbReference>
<evidence type="ECO:0000256" key="3">
    <source>
        <dbReference type="ARBA" id="ARBA00022833"/>
    </source>
</evidence>
<accession>A0A067CH57</accession>
<evidence type="ECO:0008006" key="9">
    <source>
        <dbReference type="Google" id="ProtNLM"/>
    </source>
</evidence>
<dbReference type="EMBL" id="KK583210">
    <property type="protein sequence ID" value="KDO28520.1"/>
    <property type="molecule type" value="Genomic_DNA"/>
</dbReference>
<sequence>MFPLRDDAFVCPPPTPSQVAHYTQLGETTLDQFLESTLTKPSATSWDHVATYDSVALYKGAVSMNPDSTVVPYRAVTTARATIEEIAYIHSFETRAQCAHFTKHYAEDILDMFTLYSFVPRTKQDPFKQVYLKWTACASPMAAVSNRDFTYLECQDAIETPAGRRAWAFCQVSVNLPYLPSLEASPLALVRGQLLRTGCVFVETATPGVLNVIYHICVDFKGHIPGWTYKLGMKTRALSVLHIEKNVTRLRLSAQQMRAKAAATKLPRPGVHCSVCTKPFRFHRVHHCRSCAKVVCSKCSQKYKLPSMDDDLVRVCVRCSEAVRSGPASNLVVSGYSTPHSDASSEPWWTTELMTPPPMTPVATPRATPKASPKVDLSYLSTFGPK</sequence>
<evidence type="ECO:0000259" key="6">
    <source>
        <dbReference type="PROSITE" id="PS50848"/>
    </source>
</evidence>
<proteinExistence type="predicted"/>
<gene>
    <name evidence="7" type="ORF">SPRG_06378</name>
</gene>
<dbReference type="STRING" id="695850.A0A067CH57"/>
<dbReference type="PROSITE" id="PS50178">
    <property type="entry name" value="ZF_FYVE"/>
    <property type="match status" value="1"/>
</dbReference>
<dbReference type="InterPro" id="IPR017455">
    <property type="entry name" value="Znf_FYVE-rel"/>
</dbReference>
<dbReference type="InterPro" id="IPR013083">
    <property type="entry name" value="Znf_RING/FYVE/PHD"/>
</dbReference>
<name>A0A067CH57_SAPPC</name>
<dbReference type="RefSeq" id="XP_012200586.1">
    <property type="nucleotide sequence ID" value="XM_012345196.1"/>
</dbReference>
<dbReference type="KEGG" id="spar:SPRG_06378"/>
<evidence type="ECO:0000259" key="5">
    <source>
        <dbReference type="PROSITE" id="PS50178"/>
    </source>
</evidence>